<evidence type="ECO:0000256" key="1">
    <source>
        <dbReference type="ARBA" id="ARBA00007164"/>
    </source>
</evidence>
<evidence type="ECO:0000256" key="5">
    <source>
        <dbReference type="ARBA" id="ARBA00022984"/>
    </source>
</evidence>
<protein>
    <submittedName>
        <fullName evidence="11">Serine hydrolase</fullName>
    </submittedName>
</protein>
<proteinExistence type="inferred from homology"/>
<keyword evidence="12" id="KW-1185">Reference proteome</keyword>
<keyword evidence="3 11" id="KW-0378">Hydrolase</keyword>
<evidence type="ECO:0000256" key="4">
    <source>
        <dbReference type="ARBA" id="ARBA00022960"/>
    </source>
</evidence>
<dbReference type="InterPro" id="IPR018044">
    <property type="entry name" value="Peptidase_S11"/>
</dbReference>
<feature type="compositionally biased region" description="Basic and acidic residues" evidence="8">
    <location>
        <begin position="1"/>
        <end position="19"/>
    </location>
</feature>
<reference evidence="11 12" key="1">
    <citation type="submission" date="2024-03" db="EMBL/GenBank/DDBJ databases">
        <title>Human intestinal bacterial collection.</title>
        <authorList>
            <person name="Pauvert C."/>
            <person name="Hitch T.C.A."/>
            <person name="Clavel T."/>
        </authorList>
    </citation>
    <scope>NUCLEOTIDE SEQUENCE [LARGE SCALE GENOMIC DNA]</scope>
    <source>
        <strain evidence="11 12">CLA-AA-H95</strain>
    </source>
</reference>
<evidence type="ECO:0000256" key="6">
    <source>
        <dbReference type="ARBA" id="ARBA00023316"/>
    </source>
</evidence>
<feature type="transmembrane region" description="Helical" evidence="9">
    <location>
        <begin position="80"/>
        <end position="102"/>
    </location>
</feature>
<evidence type="ECO:0000256" key="7">
    <source>
        <dbReference type="RuleBase" id="RU004016"/>
    </source>
</evidence>
<feature type="region of interest" description="Disordered" evidence="8">
    <location>
        <begin position="1"/>
        <end position="77"/>
    </location>
</feature>
<keyword evidence="9" id="KW-0472">Membrane</keyword>
<keyword evidence="2" id="KW-0732">Signal</keyword>
<dbReference type="EMBL" id="JBBMEI010000070">
    <property type="protein sequence ID" value="MEQ2359755.1"/>
    <property type="molecule type" value="Genomic_DNA"/>
</dbReference>
<keyword evidence="9" id="KW-0812">Transmembrane</keyword>
<comment type="similarity">
    <text evidence="1 7">Belongs to the peptidase S11 family.</text>
</comment>
<feature type="compositionally biased region" description="Low complexity" evidence="8">
    <location>
        <begin position="21"/>
        <end position="30"/>
    </location>
</feature>
<evidence type="ECO:0000259" key="10">
    <source>
        <dbReference type="Pfam" id="PF00768"/>
    </source>
</evidence>
<dbReference type="SUPFAM" id="SSF56601">
    <property type="entry name" value="beta-lactamase/transpeptidase-like"/>
    <property type="match status" value="1"/>
</dbReference>
<keyword evidence="9" id="KW-1133">Transmembrane helix</keyword>
<evidence type="ECO:0000313" key="12">
    <source>
        <dbReference type="Proteomes" id="UP001446032"/>
    </source>
</evidence>
<dbReference type="GO" id="GO:0016787">
    <property type="term" value="F:hydrolase activity"/>
    <property type="evidence" value="ECO:0007669"/>
    <property type="project" value="UniProtKB-KW"/>
</dbReference>
<evidence type="ECO:0000256" key="3">
    <source>
        <dbReference type="ARBA" id="ARBA00022801"/>
    </source>
</evidence>
<dbReference type="PANTHER" id="PTHR21581">
    <property type="entry name" value="D-ALANYL-D-ALANINE CARBOXYPEPTIDASE"/>
    <property type="match status" value="1"/>
</dbReference>
<name>A0ABV1ANG9_9FIRM</name>
<organism evidence="11 12">
    <name type="scientific">Blautia intestinihominis</name>
    <dbReference type="NCBI Taxonomy" id="3133152"/>
    <lineage>
        <taxon>Bacteria</taxon>
        <taxon>Bacillati</taxon>
        <taxon>Bacillota</taxon>
        <taxon>Clostridia</taxon>
        <taxon>Lachnospirales</taxon>
        <taxon>Lachnospiraceae</taxon>
        <taxon>Blautia</taxon>
    </lineage>
</organism>
<dbReference type="InterPro" id="IPR001967">
    <property type="entry name" value="Peptidase_S11_N"/>
</dbReference>
<accession>A0ABV1ANG9</accession>
<dbReference type="PANTHER" id="PTHR21581:SF6">
    <property type="entry name" value="TRAFFICKING PROTEIN PARTICLE COMPLEX SUBUNIT 12"/>
    <property type="match status" value="1"/>
</dbReference>
<dbReference type="PRINTS" id="PR00725">
    <property type="entry name" value="DADACBPTASE1"/>
</dbReference>
<evidence type="ECO:0000256" key="9">
    <source>
        <dbReference type="SAM" id="Phobius"/>
    </source>
</evidence>
<dbReference type="RefSeq" id="WP_299318359.1">
    <property type="nucleotide sequence ID" value="NZ_JBBMEI010000070.1"/>
</dbReference>
<evidence type="ECO:0000313" key="11">
    <source>
        <dbReference type="EMBL" id="MEQ2359755.1"/>
    </source>
</evidence>
<comment type="caution">
    <text evidence="11">The sequence shown here is derived from an EMBL/GenBank/DDBJ whole genome shotgun (WGS) entry which is preliminary data.</text>
</comment>
<dbReference type="Gene3D" id="3.40.710.10">
    <property type="entry name" value="DD-peptidase/beta-lactamase superfamily"/>
    <property type="match status" value="1"/>
</dbReference>
<keyword evidence="4" id="KW-0133">Cell shape</keyword>
<feature type="compositionally biased region" description="Polar residues" evidence="8">
    <location>
        <begin position="43"/>
        <end position="52"/>
    </location>
</feature>
<gene>
    <name evidence="11" type="ORF">WMO75_15790</name>
</gene>
<feature type="domain" description="Peptidase S11 D-alanyl-D-alanine carboxypeptidase A N-terminal" evidence="10">
    <location>
        <begin position="160"/>
        <end position="388"/>
    </location>
</feature>
<keyword evidence="5" id="KW-0573">Peptidoglycan synthesis</keyword>
<evidence type="ECO:0000256" key="8">
    <source>
        <dbReference type="SAM" id="MobiDB-lite"/>
    </source>
</evidence>
<dbReference type="Proteomes" id="UP001446032">
    <property type="component" value="Unassembled WGS sequence"/>
</dbReference>
<keyword evidence="6" id="KW-0961">Cell wall biogenesis/degradation</keyword>
<dbReference type="InterPro" id="IPR012338">
    <property type="entry name" value="Beta-lactam/transpept-like"/>
</dbReference>
<sequence>MKKEQPRERRREEMQERPARPRNTSSSAASTRKKAARSARPTGSASHTQQIKGKSARPVSPTQARRNPEARRKKRPRRNFLPTIVTVLLLAVVLCGGGYFLLQKGLSFGRQVQAFDINQEFQYQNTLKATSRAASFAADLCVVSGDQSLDSVTLEDGQEGLLLDINDKSVMYAKGAYDKVYPASITKIMTALLVFTNGNMDDVVTISEENVTLEEGSQRVGFQVGDQVTMDELVHCLLVYSGNDAASAIATHVGGSTENFVSMMNAYAAQLGCTGTHFTNPHGLQDENHYTTPYDIYLMLKEALKYPEFTEITQMGSYTANYKYSDGSDASVVLTATDHYLTGEATAPKGVTILGGKTGTTSSAGNCLALLCQNEYGNPFISIVMGASSKELLYQEMSSLLENINTV</sequence>
<evidence type="ECO:0000256" key="2">
    <source>
        <dbReference type="ARBA" id="ARBA00022729"/>
    </source>
</evidence>
<dbReference type="Pfam" id="PF00768">
    <property type="entry name" value="Peptidase_S11"/>
    <property type="match status" value="1"/>
</dbReference>